<dbReference type="STRING" id="431595.K3WX07"/>
<dbReference type="AlphaFoldDB" id="K3WX07"/>
<proteinExistence type="inferred from homology"/>
<dbReference type="GO" id="GO:0045490">
    <property type="term" value="P:pectin catabolic process"/>
    <property type="evidence" value="ECO:0007669"/>
    <property type="project" value="TreeGrafter"/>
</dbReference>
<name>K3WX07_GLOUD</name>
<reference evidence="10" key="2">
    <citation type="submission" date="2010-04" db="EMBL/GenBank/DDBJ databases">
        <authorList>
            <person name="Buell R."/>
            <person name="Hamilton J."/>
            <person name="Hostetler J."/>
        </authorList>
    </citation>
    <scope>NUCLEOTIDE SEQUENCE [LARGE SCALE GENOMIC DNA]</scope>
    <source>
        <strain evidence="10">DAOM:BR144</strain>
    </source>
</reference>
<keyword evidence="3" id="KW-0677">Repeat</keyword>
<dbReference type="PANTHER" id="PTHR31884">
    <property type="entry name" value="POLYGALACTURONASE"/>
    <property type="match status" value="1"/>
</dbReference>
<dbReference type="OMA" id="WSGITVK"/>
<dbReference type="InterPro" id="IPR050434">
    <property type="entry name" value="Glycosyl_hydrlase_28"/>
</dbReference>
<keyword evidence="5 7" id="KW-0326">Glycosidase</keyword>
<accession>K3WX07</accession>
<dbReference type="Pfam" id="PF00295">
    <property type="entry name" value="Glyco_hydro_28"/>
    <property type="match status" value="1"/>
</dbReference>
<keyword evidence="6" id="KW-0961">Cell wall biogenesis/degradation</keyword>
<dbReference type="EMBL" id="GL376622">
    <property type="status" value="NOT_ANNOTATED_CDS"/>
    <property type="molecule type" value="Genomic_DNA"/>
</dbReference>
<dbReference type="PANTHER" id="PTHR31884:SF1">
    <property type="entry name" value="POLYGALACTURONASE"/>
    <property type="match status" value="1"/>
</dbReference>
<dbReference type="GO" id="GO:0004650">
    <property type="term" value="F:polygalacturonase activity"/>
    <property type="evidence" value="ECO:0007669"/>
    <property type="project" value="InterPro"/>
</dbReference>
<dbReference type="InterPro" id="IPR011050">
    <property type="entry name" value="Pectin_lyase_fold/virulence"/>
</dbReference>
<reference evidence="10" key="1">
    <citation type="journal article" date="2010" name="Genome Biol.">
        <title>Genome sequence of the necrotrophic plant pathogen Pythium ultimum reveals original pathogenicity mechanisms and effector repertoire.</title>
        <authorList>
            <person name="Levesque C.A."/>
            <person name="Brouwer H."/>
            <person name="Cano L."/>
            <person name="Hamilton J.P."/>
            <person name="Holt C."/>
            <person name="Huitema E."/>
            <person name="Raffaele S."/>
            <person name="Robideau G.P."/>
            <person name="Thines M."/>
            <person name="Win J."/>
            <person name="Zerillo M.M."/>
            <person name="Beakes G.W."/>
            <person name="Boore J.L."/>
            <person name="Busam D."/>
            <person name="Dumas B."/>
            <person name="Ferriera S."/>
            <person name="Fuerstenberg S.I."/>
            <person name="Gachon C.M."/>
            <person name="Gaulin E."/>
            <person name="Govers F."/>
            <person name="Grenville-Briggs L."/>
            <person name="Horner N."/>
            <person name="Hostetler J."/>
            <person name="Jiang R.H."/>
            <person name="Johnson J."/>
            <person name="Krajaejun T."/>
            <person name="Lin H."/>
            <person name="Meijer H.J."/>
            <person name="Moore B."/>
            <person name="Morris P."/>
            <person name="Phuntmart V."/>
            <person name="Puiu D."/>
            <person name="Shetty J."/>
            <person name="Stajich J.E."/>
            <person name="Tripathy S."/>
            <person name="Wawra S."/>
            <person name="van West P."/>
            <person name="Whitty B.R."/>
            <person name="Coutinho P.M."/>
            <person name="Henrissat B."/>
            <person name="Martin F."/>
            <person name="Thomas P.D."/>
            <person name="Tyler B.M."/>
            <person name="De Vries R.P."/>
            <person name="Kamoun S."/>
            <person name="Yandell M."/>
            <person name="Tisserat N."/>
            <person name="Buell C.R."/>
        </authorList>
    </citation>
    <scope>NUCLEOTIDE SEQUENCE</scope>
    <source>
        <strain evidence="10">DAOM:BR144</strain>
    </source>
</reference>
<dbReference type="EnsemblProtists" id="PYU1_T009505">
    <property type="protein sequence ID" value="PYU1_T009505"/>
    <property type="gene ID" value="PYU1_G009487"/>
</dbReference>
<evidence type="ECO:0000256" key="1">
    <source>
        <dbReference type="ARBA" id="ARBA00008834"/>
    </source>
</evidence>
<dbReference type="eggNOG" id="ENOG502QTAW">
    <property type="taxonomic scope" value="Eukaryota"/>
</dbReference>
<dbReference type="Proteomes" id="UP000019132">
    <property type="component" value="Unassembled WGS sequence"/>
</dbReference>
<evidence type="ECO:0000256" key="8">
    <source>
        <dbReference type="SAM" id="SignalP"/>
    </source>
</evidence>
<comment type="similarity">
    <text evidence="1 7">Belongs to the glycosyl hydrolase 28 family.</text>
</comment>
<evidence type="ECO:0000256" key="7">
    <source>
        <dbReference type="RuleBase" id="RU361169"/>
    </source>
</evidence>
<organism evidence="9 10">
    <name type="scientific">Globisporangium ultimum (strain ATCC 200006 / CBS 805.95 / DAOM BR144)</name>
    <name type="common">Pythium ultimum</name>
    <dbReference type="NCBI Taxonomy" id="431595"/>
    <lineage>
        <taxon>Eukaryota</taxon>
        <taxon>Sar</taxon>
        <taxon>Stramenopiles</taxon>
        <taxon>Oomycota</taxon>
        <taxon>Peronosporomycetes</taxon>
        <taxon>Pythiales</taxon>
        <taxon>Pythiaceae</taxon>
        <taxon>Globisporangium</taxon>
    </lineage>
</organism>
<dbReference type="InParanoid" id="K3WX07"/>
<dbReference type="InterPro" id="IPR012334">
    <property type="entry name" value="Pectin_lyas_fold"/>
</dbReference>
<dbReference type="Gene3D" id="2.160.20.10">
    <property type="entry name" value="Single-stranded right-handed beta-helix, Pectin lyase-like"/>
    <property type="match status" value="1"/>
</dbReference>
<dbReference type="VEuPathDB" id="FungiDB:PYU1_G009487"/>
<dbReference type="GO" id="GO:0071555">
    <property type="term" value="P:cell wall organization"/>
    <property type="evidence" value="ECO:0007669"/>
    <property type="project" value="UniProtKB-KW"/>
</dbReference>
<keyword evidence="2 8" id="KW-0732">Signal</keyword>
<keyword evidence="10" id="KW-1185">Reference proteome</keyword>
<protein>
    <recommendedName>
        <fullName evidence="11">Pectate lyase domain-containing protein</fullName>
    </recommendedName>
</protein>
<evidence type="ECO:0000256" key="4">
    <source>
        <dbReference type="ARBA" id="ARBA00022801"/>
    </source>
</evidence>
<evidence type="ECO:0000313" key="10">
    <source>
        <dbReference type="Proteomes" id="UP000019132"/>
    </source>
</evidence>
<evidence type="ECO:0000256" key="5">
    <source>
        <dbReference type="ARBA" id="ARBA00023295"/>
    </source>
</evidence>
<keyword evidence="4 7" id="KW-0378">Hydrolase</keyword>
<evidence type="ECO:0008006" key="11">
    <source>
        <dbReference type="Google" id="ProtNLM"/>
    </source>
</evidence>
<evidence type="ECO:0000256" key="3">
    <source>
        <dbReference type="ARBA" id="ARBA00022737"/>
    </source>
</evidence>
<evidence type="ECO:0000256" key="2">
    <source>
        <dbReference type="ARBA" id="ARBA00022729"/>
    </source>
</evidence>
<evidence type="ECO:0000313" key="9">
    <source>
        <dbReference type="EnsemblProtists" id="PYU1_T009505"/>
    </source>
</evidence>
<feature type="signal peptide" evidence="8">
    <location>
        <begin position="1"/>
        <end position="22"/>
    </location>
</feature>
<dbReference type="SUPFAM" id="SSF51126">
    <property type="entry name" value="Pectin lyase-like"/>
    <property type="match status" value="1"/>
</dbReference>
<feature type="chain" id="PRO_5003868139" description="Pectate lyase domain-containing protein" evidence="8">
    <location>
        <begin position="23"/>
        <end position="201"/>
    </location>
</feature>
<dbReference type="GO" id="GO:0005576">
    <property type="term" value="C:extracellular region"/>
    <property type="evidence" value="ECO:0007669"/>
    <property type="project" value="TreeGrafter"/>
</dbReference>
<dbReference type="HOGENOM" id="CLU_098123_0_0_1"/>
<dbReference type="InterPro" id="IPR000743">
    <property type="entry name" value="Glyco_hydro_28"/>
</dbReference>
<sequence length="201" mass="20443">MKFNLISFLAAALLAAAATTDASPMMRQEAEAGCTLSGTYSSSSGLSSCSNVVISNLKVPAGVTLDLTKLKAGATSDTVSGLTVTGNKIINSDNGLRIKTIIGLKGLVTNVKYINNQLTNVKNAIVMHSDYSKSKGGYTGSATSAVGIKDITISGLSGTATNLYDVLANPSVVSGWKWSGITVKASKKGSCKGQPSGVACA</sequence>
<evidence type="ECO:0000256" key="6">
    <source>
        <dbReference type="ARBA" id="ARBA00023316"/>
    </source>
</evidence>
<reference evidence="9" key="3">
    <citation type="submission" date="2015-02" db="UniProtKB">
        <authorList>
            <consortium name="EnsemblProtists"/>
        </authorList>
    </citation>
    <scope>IDENTIFICATION</scope>
    <source>
        <strain evidence="9">DAOM BR144</strain>
    </source>
</reference>